<reference evidence="11 12" key="1">
    <citation type="submission" date="2020-08" db="EMBL/GenBank/DDBJ databases">
        <title>Genomic Encyclopedia of Type Strains, Phase III (KMG-III): the genomes of soil and plant-associated and newly described type strains.</title>
        <authorList>
            <person name="Whitman W."/>
        </authorList>
    </citation>
    <scope>NUCLEOTIDE SEQUENCE [LARGE SCALE GENOMIC DNA]</scope>
    <source>
        <strain evidence="11 12">CECT 8712</strain>
    </source>
</reference>
<keyword evidence="12" id="KW-1185">Reference proteome</keyword>
<accession>A0A841IQ66</accession>
<dbReference type="InterPro" id="IPR011701">
    <property type="entry name" value="MFS"/>
</dbReference>
<feature type="transmembrane region" description="Helical" evidence="9">
    <location>
        <begin position="430"/>
        <end position="456"/>
    </location>
</feature>
<keyword evidence="6 9" id="KW-1133">Transmembrane helix</keyword>
<dbReference type="AlphaFoldDB" id="A0A841IQ66"/>
<feature type="transmembrane region" description="Helical" evidence="9">
    <location>
        <begin position="75"/>
        <end position="95"/>
    </location>
</feature>
<keyword evidence="4" id="KW-1003">Cell membrane</keyword>
<dbReference type="Proteomes" id="UP000536604">
    <property type="component" value="Unassembled WGS sequence"/>
</dbReference>
<dbReference type="InterPro" id="IPR004638">
    <property type="entry name" value="EmrB-like"/>
</dbReference>
<dbReference type="Gene3D" id="1.20.1720.10">
    <property type="entry name" value="Multidrug resistance protein D"/>
    <property type="match status" value="1"/>
</dbReference>
<evidence type="ECO:0000256" key="5">
    <source>
        <dbReference type="ARBA" id="ARBA00022692"/>
    </source>
</evidence>
<dbReference type="Gene3D" id="1.20.1250.20">
    <property type="entry name" value="MFS general substrate transporter like domains"/>
    <property type="match status" value="1"/>
</dbReference>
<dbReference type="GO" id="GO:0022857">
    <property type="term" value="F:transmembrane transporter activity"/>
    <property type="evidence" value="ECO:0007669"/>
    <property type="project" value="InterPro"/>
</dbReference>
<feature type="transmembrane region" description="Helical" evidence="9">
    <location>
        <begin position="132"/>
        <end position="150"/>
    </location>
</feature>
<gene>
    <name evidence="11" type="ORF">FHS13_002808</name>
</gene>
<dbReference type="GO" id="GO:0005886">
    <property type="term" value="C:plasma membrane"/>
    <property type="evidence" value="ECO:0007669"/>
    <property type="project" value="UniProtKB-SubCell"/>
</dbReference>
<dbReference type="InterPro" id="IPR036259">
    <property type="entry name" value="MFS_trans_sf"/>
</dbReference>
<comment type="similarity">
    <text evidence="2">Belongs to the major facilitator superfamily. EmrB family.</text>
</comment>
<evidence type="ECO:0000256" key="7">
    <source>
        <dbReference type="ARBA" id="ARBA00023136"/>
    </source>
</evidence>
<feature type="compositionally biased region" description="Basic and acidic residues" evidence="8">
    <location>
        <begin position="1"/>
        <end position="20"/>
    </location>
</feature>
<protein>
    <submittedName>
        <fullName evidence="11">DHA2 family lincomycin resistance protein-like MFS transporter</fullName>
    </submittedName>
</protein>
<feature type="transmembrane region" description="Helical" evidence="9">
    <location>
        <begin position="295"/>
        <end position="318"/>
    </location>
</feature>
<comment type="caution">
    <text evidence="11">The sequence shown here is derived from an EMBL/GenBank/DDBJ whole genome shotgun (WGS) entry which is preliminary data.</text>
</comment>
<evidence type="ECO:0000256" key="4">
    <source>
        <dbReference type="ARBA" id="ARBA00022475"/>
    </source>
</evidence>
<evidence type="ECO:0000313" key="12">
    <source>
        <dbReference type="Proteomes" id="UP000536604"/>
    </source>
</evidence>
<keyword evidence="3" id="KW-0813">Transport</keyword>
<dbReference type="PROSITE" id="PS50850">
    <property type="entry name" value="MFS"/>
    <property type="match status" value="1"/>
</dbReference>
<feature type="transmembrane region" description="Helical" evidence="9">
    <location>
        <begin position="359"/>
        <end position="375"/>
    </location>
</feature>
<dbReference type="EMBL" id="JACHJO010000008">
    <property type="protein sequence ID" value="MBB6120847.1"/>
    <property type="molecule type" value="Genomic_DNA"/>
</dbReference>
<keyword evidence="7 9" id="KW-0472">Membrane</keyword>
<evidence type="ECO:0000256" key="9">
    <source>
        <dbReference type="SAM" id="Phobius"/>
    </source>
</evidence>
<dbReference type="PANTHER" id="PTHR42718:SF9">
    <property type="entry name" value="MAJOR FACILITATOR SUPERFAMILY MULTIDRUG TRANSPORTER MFSC"/>
    <property type="match status" value="1"/>
</dbReference>
<feature type="transmembrane region" description="Helical" evidence="9">
    <location>
        <begin position="387"/>
        <end position="409"/>
    </location>
</feature>
<feature type="transmembrane region" description="Helical" evidence="9">
    <location>
        <begin position="162"/>
        <end position="183"/>
    </location>
</feature>
<keyword evidence="5 9" id="KW-0812">Transmembrane</keyword>
<evidence type="ECO:0000256" key="6">
    <source>
        <dbReference type="ARBA" id="ARBA00022989"/>
    </source>
</evidence>
<dbReference type="SUPFAM" id="SSF103473">
    <property type="entry name" value="MFS general substrate transporter"/>
    <property type="match status" value="1"/>
</dbReference>
<evidence type="ECO:0000256" key="3">
    <source>
        <dbReference type="ARBA" id="ARBA00022448"/>
    </source>
</evidence>
<organism evidence="11 12">
    <name type="scientific">Nocardiopsis algeriensis</name>
    <dbReference type="NCBI Taxonomy" id="1478215"/>
    <lineage>
        <taxon>Bacteria</taxon>
        <taxon>Bacillati</taxon>
        <taxon>Actinomycetota</taxon>
        <taxon>Actinomycetes</taxon>
        <taxon>Streptosporangiales</taxon>
        <taxon>Nocardiopsidaceae</taxon>
        <taxon>Nocardiopsis</taxon>
    </lineage>
</organism>
<feature type="domain" description="Major facilitator superfamily (MFS) profile" evidence="10">
    <location>
        <begin position="37"/>
        <end position="491"/>
    </location>
</feature>
<dbReference type="InterPro" id="IPR020846">
    <property type="entry name" value="MFS_dom"/>
</dbReference>
<evidence type="ECO:0000313" key="11">
    <source>
        <dbReference type="EMBL" id="MBB6120847.1"/>
    </source>
</evidence>
<evidence type="ECO:0000256" key="8">
    <source>
        <dbReference type="SAM" id="MobiDB-lite"/>
    </source>
</evidence>
<proteinExistence type="inferred from homology"/>
<feature type="transmembrane region" description="Helical" evidence="9">
    <location>
        <begin position="189"/>
        <end position="210"/>
    </location>
</feature>
<dbReference type="PANTHER" id="PTHR42718">
    <property type="entry name" value="MAJOR FACILITATOR SUPERFAMILY MULTIDRUG TRANSPORTER MFSC"/>
    <property type="match status" value="1"/>
</dbReference>
<sequence length="493" mass="50728">MPSSDKKVSMSIVDNREQLPTKKRPAGPDSARGIALVIGALAVSALIMILNETVLSVVLPQLMGDFGVSATTIQWLTTGFMLTMAVVIPTTGFLLQRFTPRTLFTAALLLFIAGTVLATVAPSFAVMLPARVIQACGTAIILPLLMTTTLTSVPVAHRGTVMGLNSVVISVAPAVGPTVSGVIADSLGWRWVFGLMLVVAVLALVLGLFCIRTSGETRKAPLDVFSVLLSVIGFGGLVHGLSSISTLLEGDRMPVLTLVAGLAALAVFVVRQTGLQKTGKALLDLRPFGVHNFRVSLVVVFVCMATMLGTVMVLPLYLQNGLGVGVLTTGLLLLPGGLVQGVLSPLFGRVYDAVGPRPLVIPGAFLLAGGQWWLSMLDGDTGLGTVVAMHVVFCIGMAMLMTPLMTLSLSSLPRDLYGHGSAIVNTLQQLAGAAGTAVLIAAMSIGAAAAAGSGAGSAAAQVLGTQDAFVVGGVLGLVAVVCAPFVRRLRTGD</sequence>
<comment type="subcellular location">
    <subcellularLocation>
        <location evidence="1">Cell membrane</location>
        <topology evidence="1">Multi-pass membrane protein</topology>
    </subcellularLocation>
</comment>
<feature type="transmembrane region" description="Helical" evidence="9">
    <location>
        <begin position="324"/>
        <end position="347"/>
    </location>
</feature>
<feature type="transmembrane region" description="Helical" evidence="9">
    <location>
        <begin position="468"/>
        <end position="486"/>
    </location>
</feature>
<feature type="transmembrane region" description="Helical" evidence="9">
    <location>
        <begin position="102"/>
        <end position="126"/>
    </location>
</feature>
<feature type="transmembrane region" description="Helical" evidence="9">
    <location>
        <begin position="253"/>
        <end position="274"/>
    </location>
</feature>
<dbReference type="Pfam" id="PF07690">
    <property type="entry name" value="MFS_1"/>
    <property type="match status" value="1"/>
</dbReference>
<evidence type="ECO:0000259" key="10">
    <source>
        <dbReference type="PROSITE" id="PS50850"/>
    </source>
</evidence>
<feature type="transmembrane region" description="Helical" evidence="9">
    <location>
        <begin position="222"/>
        <end position="241"/>
    </location>
</feature>
<evidence type="ECO:0000256" key="1">
    <source>
        <dbReference type="ARBA" id="ARBA00004651"/>
    </source>
</evidence>
<evidence type="ECO:0000256" key="2">
    <source>
        <dbReference type="ARBA" id="ARBA00008537"/>
    </source>
</evidence>
<feature type="region of interest" description="Disordered" evidence="8">
    <location>
        <begin position="1"/>
        <end position="29"/>
    </location>
</feature>
<dbReference type="NCBIfam" id="TIGR00711">
    <property type="entry name" value="efflux_EmrB"/>
    <property type="match status" value="1"/>
</dbReference>
<name>A0A841IQ66_9ACTN</name>
<feature type="transmembrane region" description="Helical" evidence="9">
    <location>
        <begin position="33"/>
        <end position="55"/>
    </location>
</feature>
<dbReference type="PRINTS" id="PR01036">
    <property type="entry name" value="TCRTETB"/>
</dbReference>
<dbReference type="RefSeq" id="WP_221442937.1">
    <property type="nucleotide sequence ID" value="NZ_JACHJO010000008.1"/>
</dbReference>